<evidence type="ECO:0000256" key="5">
    <source>
        <dbReference type="ARBA" id="ARBA00022806"/>
    </source>
</evidence>
<dbReference type="SMART" id="SM00350">
    <property type="entry name" value="MCM"/>
    <property type="match status" value="1"/>
</dbReference>
<keyword evidence="2 12" id="KW-0235">DNA replication</keyword>
<dbReference type="EC" id="3.6.4.12" evidence="12"/>
<evidence type="ECO:0000256" key="3">
    <source>
        <dbReference type="ARBA" id="ARBA00022741"/>
    </source>
</evidence>
<dbReference type="GO" id="GO:0071162">
    <property type="term" value="C:CMG complex"/>
    <property type="evidence" value="ECO:0007669"/>
    <property type="project" value="UniProtKB-ARBA"/>
</dbReference>
<dbReference type="GO" id="GO:0006267">
    <property type="term" value="P:pre-replicative complex assembly involved in nuclear cell cycle DNA replication"/>
    <property type="evidence" value="ECO:0007669"/>
    <property type="project" value="UniProtKB-ARBA"/>
</dbReference>
<dbReference type="GO" id="GO:0005524">
    <property type="term" value="F:ATP binding"/>
    <property type="evidence" value="ECO:0007669"/>
    <property type="project" value="UniProtKB-KW"/>
</dbReference>
<keyword evidence="6 11" id="KW-0067">ATP-binding</keyword>
<dbReference type="GO" id="GO:0043596">
    <property type="term" value="C:nuclear replication fork"/>
    <property type="evidence" value="ECO:0007669"/>
    <property type="project" value="UniProtKB-ARBA"/>
</dbReference>
<dbReference type="SUPFAM" id="SSF52540">
    <property type="entry name" value="P-loop containing nucleoside triphosphate hydrolases"/>
    <property type="match status" value="1"/>
</dbReference>
<keyword evidence="9 12" id="KW-0131">Cell cycle</keyword>
<dbReference type="PANTHER" id="PTHR11630">
    <property type="entry name" value="DNA REPLICATION LICENSING FACTOR MCM FAMILY MEMBER"/>
    <property type="match status" value="1"/>
</dbReference>
<keyword evidence="15" id="KW-1185">Reference proteome</keyword>
<evidence type="ECO:0000256" key="8">
    <source>
        <dbReference type="ARBA" id="ARBA00023242"/>
    </source>
</evidence>
<dbReference type="GO" id="GO:0003697">
    <property type="term" value="F:single-stranded DNA binding"/>
    <property type="evidence" value="ECO:0007669"/>
    <property type="project" value="TreeGrafter"/>
</dbReference>
<evidence type="ECO:0000313" key="15">
    <source>
        <dbReference type="Proteomes" id="UP001362899"/>
    </source>
</evidence>
<comment type="subcellular location">
    <subcellularLocation>
        <location evidence="1 12">Nucleus</location>
    </subcellularLocation>
</comment>
<dbReference type="GO" id="GO:0006271">
    <property type="term" value="P:DNA strand elongation involved in DNA replication"/>
    <property type="evidence" value="ECO:0007669"/>
    <property type="project" value="TreeGrafter"/>
</dbReference>
<dbReference type="GO" id="GO:0005656">
    <property type="term" value="C:nuclear pre-replicative complex"/>
    <property type="evidence" value="ECO:0007669"/>
    <property type="project" value="UniProtKB-ARBA"/>
</dbReference>
<evidence type="ECO:0000256" key="11">
    <source>
        <dbReference type="RuleBase" id="RU004070"/>
    </source>
</evidence>
<dbReference type="Gene3D" id="3.40.50.300">
    <property type="entry name" value="P-loop containing nucleotide triphosphate hydrolases"/>
    <property type="match status" value="1"/>
</dbReference>
<dbReference type="GO" id="GO:0006279">
    <property type="term" value="P:premeiotic DNA replication"/>
    <property type="evidence" value="ECO:0007669"/>
    <property type="project" value="UniProtKB-ARBA"/>
</dbReference>
<dbReference type="SUPFAM" id="SSF50249">
    <property type="entry name" value="Nucleic acid-binding proteins"/>
    <property type="match status" value="1"/>
</dbReference>
<dbReference type="InterPro" id="IPR008050">
    <property type="entry name" value="MCM7"/>
</dbReference>
<dbReference type="SMART" id="SM00382">
    <property type="entry name" value="AAA"/>
    <property type="match status" value="1"/>
</dbReference>
<dbReference type="PRINTS" id="PR01657">
    <property type="entry name" value="MCMFAMILY"/>
</dbReference>
<dbReference type="FunFam" id="3.40.50.300:FF:000288">
    <property type="entry name" value="DNA replication licensing factor MCM7"/>
    <property type="match status" value="1"/>
</dbReference>
<dbReference type="Pfam" id="PF17207">
    <property type="entry name" value="MCM_OB"/>
    <property type="match status" value="1"/>
</dbReference>
<dbReference type="InterPro" id="IPR033762">
    <property type="entry name" value="MCM_OB"/>
</dbReference>
<dbReference type="Gene3D" id="2.20.28.10">
    <property type="match status" value="1"/>
</dbReference>
<dbReference type="GO" id="GO:0017116">
    <property type="term" value="F:single-stranded DNA helicase activity"/>
    <property type="evidence" value="ECO:0007669"/>
    <property type="project" value="TreeGrafter"/>
</dbReference>
<comment type="function">
    <text evidence="12">Acts as component of the MCM2-7 complex (MCM complex) which is the replicative helicase essential for 'once per cell cycle' DNA replication initiation and elongation in eukaryotic cells. The active ATPase sites in the MCM2-7 ring are formed through the interaction surfaces of two neighboring subunits such that a critical structure of a conserved arginine finger motif is provided in trans relative to the ATP-binding site of the Walker A box of the adjacent subunit. The six ATPase active sites, however, are likely to contribute differentially to the complex helicase activity.</text>
</comment>
<dbReference type="Pfam" id="PF14551">
    <property type="entry name" value="MCM_N"/>
    <property type="match status" value="1"/>
</dbReference>
<evidence type="ECO:0000256" key="6">
    <source>
        <dbReference type="ARBA" id="ARBA00022840"/>
    </source>
</evidence>
<feature type="domain" description="MCM C-terminal AAA(+) ATPase" evidence="13">
    <location>
        <begin position="377"/>
        <end position="583"/>
    </location>
</feature>
<comment type="similarity">
    <text evidence="11">Belongs to the MCM family.</text>
</comment>
<dbReference type="InterPro" id="IPR027417">
    <property type="entry name" value="P-loop_NTPase"/>
</dbReference>
<keyword evidence="4 12" id="KW-0378">Hydrolase</keyword>
<dbReference type="GO" id="GO:0016787">
    <property type="term" value="F:hydrolase activity"/>
    <property type="evidence" value="ECO:0007669"/>
    <property type="project" value="UniProtKB-KW"/>
</dbReference>
<accession>A0AAV5RL58</accession>
<dbReference type="Pfam" id="PF00493">
    <property type="entry name" value="MCM"/>
    <property type="match status" value="1"/>
</dbReference>
<sequence length="768" mass="86660">MSLPTVLIDVNYDEQKEVLESFFNEYNGEENYNDIHNVDVKSKYMRIFQDIADRESDMCTLELDDLFNYEQSKKSRGGKLIVDWITENTEHYMEMISEIIDRLLPEPTSGLSYKDEVLDVIVHHRIQRNLAIIEANQQQDSQDSGVAQARPEDISQEIFPPELTRRYTLYIKPLSANLRNNKNEDAALAVRQVKSKHLGKLITVRGVVTRSSEVKPVVRVAAYTCDRCGNEVFQEVKSRQYMPLTECISAECVANNTKGRLFPSTRASKFEPFQEIRLQENSDQVPVGHIPRSLGLSLTGPLVRAVKPGDSVDISGIFMPRPYTGFRGMKAGLITDTYLEVQFVHSLKEQYDQQIETIEKTPDLMAEMHKIREEGNVYERLAESIAPEIYGQIDVKKALLLMLVGGVTKNVRDGMKLRGNLNMCLMGDPGVAKSQLLKFITKVSPRGVYTTGRGSSGVGLTAAVMRDPVTDEMILEGGALVLADNGICCIDEFDKMDESDRTAIHEVMEQQTISIAKAGMSTTLNARTSVLAAANPIYGRYNPKLSPVENINLPAALLSRFDLLFLMLDRPSIETDKMLAEHVTFVHRFNEPPKNEGALSVELIRSFVAEARSYRPSITKEIAQFLDGLFPQMRQRHKREIESGKQFGYTTARSLLAIIRMSQALARLRFSNVVIQEDVDEALRLTEVSKQSLLSDNVFTTRDSMVSKVYRIIVDLFSTFGTNSIPMREVRERVGNKGFTTDELNRTLSQYVDMGLLVLTEDDELEKV</sequence>
<gene>
    <name evidence="12" type="primary">MCM7</name>
    <name evidence="14" type="ORF">DASB73_024210</name>
</gene>
<dbReference type="GO" id="GO:0097373">
    <property type="term" value="C:MCM core complex"/>
    <property type="evidence" value="ECO:0007669"/>
    <property type="project" value="UniProtKB-ARBA"/>
</dbReference>
<dbReference type="EMBL" id="BTGC01000005">
    <property type="protein sequence ID" value="GMM51463.1"/>
    <property type="molecule type" value="Genomic_DNA"/>
</dbReference>
<dbReference type="GO" id="GO:0000727">
    <property type="term" value="P:double-strand break repair via break-induced replication"/>
    <property type="evidence" value="ECO:0007669"/>
    <property type="project" value="TreeGrafter"/>
</dbReference>
<dbReference type="FunFam" id="2.20.28.10:FF:000004">
    <property type="entry name" value="DNA replication licensing factor MCM7"/>
    <property type="match status" value="1"/>
</dbReference>
<evidence type="ECO:0000256" key="4">
    <source>
        <dbReference type="ARBA" id="ARBA00022801"/>
    </source>
</evidence>
<dbReference type="Gene3D" id="2.40.50.140">
    <property type="entry name" value="Nucleic acid-binding proteins"/>
    <property type="match status" value="1"/>
</dbReference>
<evidence type="ECO:0000313" key="14">
    <source>
        <dbReference type="EMBL" id="GMM51463.1"/>
    </source>
</evidence>
<dbReference type="InterPro" id="IPR018525">
    <property type="entry name" value="MCM_CS"/>
</dbReference>
<dbReference type="PROSITE" id="PS00847">
    <property type="entry name" value="MCM_1"/>
    <property type="match status" value="1"/>
</dbReference>
<dbReference type="Proteomes" id="UP001362899">
    <property type="component" value="Unassembled WGS sequence"/>
</dbReference>
<reference evidence="14 15" key="1">
    <citation type="journal article" date="2023" name="Elife">
        <title>Identification of key yeast species and microbe-microbe interactions impacting larval growth of Drosophila in the wild.</title>
        <authorList>
            <person name="Mure A."/>
            <person name="Sugiura Y."/>
            <person name="Maeda R."/>
            <person name="Honda K."/>
            <person name="Sakurai N."/>
            <person name="Takahashi Y."/>
            <person name="Watada M."/>
            <person name="Katoh T."/>
            <person name="Gotoh A."/>
            <person name="Gotoh Y."/>
            <person name="Taniguchi I."/>
            <person name="Nakamura K."/>
            <person name="Hayashi T."/>
            <person name="Katayama T."/>
            <person name="Uemura T."/>
            <person name="Hattori Y."/>
        </authorList>
    </citation>
    <scope>NUCLEOTIDE SEQUENCE [LARGE SCALE GENOMIC DNA]</scope>
    <source>
        <strain evidence="14 15">SB-73</strain>
    </source>
</reference>
<dbReference type="Pfam" id="PF24901">
    <property type="entry name" value="WHD_MCM7"/>
    <property type="match status" value="1"/>
</dbReference>
<evidence type="ECO:0000256" key="9">
    <source>
        <dbReference type="ARBA" id="ARBA00023306"/>
    </source>
</evidence>
<keyword evidence="3 11" id="KW-0547">Nucleotide-binding</keyword>
<dbReference type="PANTHER" id="PTHR11630:SF26">
    <property type="entry name" value="DNA REPLICATION LICENSING FACTOR MCM7"/>
    <property type="match status" value="1"/>
</dbReference>
<dbReference type="CDD" id="cd17758">
    <property type="entry name" value="MCM7"/>
    <property type="match status" value="1"/>
</dbReference>
<keyword evidence="8 12" id="KW-0539">Nucleus</keyword>
<dbReference type="InterPro" id="IPR041562">
    <property type="entry name" value="MCM_lid"/>
</dbReference>
<comment type="caution">
    <text evidence="14">The sequence shown here is derived from an EMBL/GenBank/DDBJ whole genome shotgun (WGS) entry which is preliminary data.</text>
</comment>
<proteinExistence type="inferred from homology"/>
<evidence type="ECO:0000259" key="13">
    <source>
        <dbReference type="PROSITE" id="PS50051"/>
    </source>
</evidence>
<evidence type="ECO:0000256" key="7">
    <source>
        <dbReference type="ARBA" id="ARBA00023125"/>
    </source>
</evidence>
<dbReference type="GO" id="GO:0003688">
    <property type="term" value="F:DNA replication origin binding"/>
    <property type="evidence" value="ECO:0007669"/>
    <property type="project" value="UniProtKB-ARBA"/>
</dbReference>
<comment type="catalytic activity">
    <reaction evidence="10">
        <text>ATP + H2O = ADP + phosphate + H(+)</text>
        <dbReference type="Rhea" id="RHEA:13065"/>
        <dbReference type="ChEBI" id="CHEBI:15377"/>
        <dbReference type="ChEBI" id="CHEBI:15378"/>
        <dbReference type="ChEBI" id="CHEBI:30616"/>
        <dbReference type="ChEBI" id="CHEBI:43474"/>
        <dbReference type="ChEBI" id="CHEBI:456216"/>
        <dbReference type="EC" id="3.6.4.12"/>
    </reaction>
    <physiologicalReaction direction="left-to-right" evidence="10">
        <dbReference type="Rhea" id="RHEA:13066"/>
    </physiologicalReaction>
</comment>
<evidence type="ECO:0000256" key="12">
    <source>
        <dbReference type="RuleBase" id="RU365012"/>
    </source>
</evidence>
<evidence type="ECO:0000256" key="1">
    <source>
        <dbReference type="ARBA" id="ARBA00004123"/>
    </source>
</evidence>
<dbReference type="InterPro" id="IPR027925">
    <property type="entry name" value="MCM_N"/>
</dbReference>
<dbReference type="InterPro" id="IPR003593">
    <property type="entry name" value="AAA+_ATPase"/>
</dbReference>
<dbReference type="PRINTS" id="PR01663">
    <property type="entry name" value="MCMPROTEIN7"/>
</dbReference>
<evidence type="ECO:0000256" key="10">
    <source>
        <dbReference type="ARBA" id="ARBA00048432"/>
    </source>
</evidence>
<protein>
    <recommendedName>
        <fullName evidence="12">DNA replication licensing factor MCM7</fullName>
        <ecNumber evidence="12">3.6.4.12</ecNumber>
    </recommendedName>
</protein>
<keyword evidence="7 11" id="KW-0238">DNA-binding</keyword>
<dbReference type="InterPro" id="IPR001208">
    <property type="entry name" value="MCM_dom"/>
</dbReference>
<dbReference type="GO" id="GO:0042555">
    <property type="term" value="C:MCM complex"/>
    <property type="evidence" value="ECO:0007669"/>
    <property type="project" value="InterPro"/>
</dbReference>
<evidence type="ECO:0000256" key="2">
    <source>
        <dbReference type="ARBA" id="ARBA00022705"/>
    </source>
</evidence>
<dbReference type="InterPro" id="IPR012340">
    <property type="entry name" value="NA-bd_OB-fold"/>
</dbReference>
<dbReference type="AlphaFoldDB" id="A0AAV5RL58"/>
<dbReference type="PROSITE" id="PS50051">
    <property type="entry name" value="MCM_2"/>
    <property type="match status" value="1"/>
</dbReference>
<dbReference type="InterPro" id="IPR031327">
    <property type="entry name" value="MCM"/>
</dbReference>
<name>A0AAV5RL58_STABA</name>
<organism evidence="14 15">
    <name type="scientific">Starmerella bacillaris</name>
    <name type="common">Yeast</name>
    <name type="synonym">Candida zemplinina</name>
    <dbReference type="NCBI Taxonomy" id="1247836"/>
    <lineage>
        <taxon>Eukaryota</taxon>
        <taxon>Fungi</taxon>
        <taxon>Dikarya</taxon>
        <taxon>Ascomycota</taxon>
        <taxon>Saccharomycotina</taxon>
        <taxon>Dipodascomycetes</taxon>
        <taxon>Dipodascales</taxon>
        <taxon>Trichomonascaceae</taxon>
        <taxon>Starmerella</taxon>
    </lineage>
</organism>
<keyword evidence="5 12" id="KW-0347">Helicase</keyword>
<dbReference type="Pfam" id="PF17855">
    <property type="entry name" value="MCM_lid"/>
    <property type="match status" value="1"/>
</dbReference>
<dbReference type="GO" id="GO:0006270">
    <property type="term" value="P:DNA replication initiation"/>
    <property type="evidence" value="ECO:0007669"/>
    <property type="project" value="InterPro"/>
</dbReference>